<comment type="caution">
    <text evidence="3">The sequence shown here is derived from an EMBL/GenBank/DDBJ whole genome shotgun (WGS) entry which is preliminary data.</text>
</comment>
<keyword evidence="4" id="KW-1185">Reference proteome</keyword>
<dbReference type="RefSeq" id="WP_259624173.1">
    <property type="nucleotide sequence ID" value="NZ_JANYMP010000007.1"/>
</dbReference>
<dbReference type="EMBL" id="JANYMP010000007">
    <property type="protein sequence ID" value="MCS7478671.1"/>
    <property type="molecule type" value="Genomic_DNA"/>
</dbReference>
<proteinExistence type="predicted"/>
<dbReference type="PANTHER" id="PTHR43355">
    <property type="entry name" value="FLAVIN REDUCTASE (NADPH)"/>
    <property type="match status" value="1"/>
</dbReference>
<dbReference type="InterPro" id="IPR016040">
    <property type="entry name" value="NAD(P)-bd_dom"/>
</dbReference>
<dbReference type="InterPro" id="IPR051606">
    <property type="entry name" value="Polyketide_Oxido-like"/>
</dbReference>
<gene>
    <name evidence="3" type="ORF">NZH93_17560</name>
</gene>
<dbReference type="SUPFAM" id="SSF51735">
    <property type="entry name" value="NAD(P)-binding Rossmann-fold domains"/>
    <property type="match status" value="1"/>
</dbReference>
<evidence type="ECO:0000256" key="1">
    <source>
        <dbReference type="SAM" id="MobiDB-lite"/>
    </source>
</evidence>
<protein>
    <submittedName>
        <fullName evidence="3">NAD(P)H-binding protein</fullName>
    </submittedName>
</protein>
<feature type="domain" description="NAD(P)-binding" evidence="2">
    <location>
        <begin position="8"/>
        <end position="177"/>
    </location>
</feature>
<evidence type="ECO:0000313" key="3">
    <source>
        <dbReference type="EMBL" id="MCS7478671.1"/>
    </source>
</evidence>
<dbReference type="Pfam" id="PF13460">
    <property type="entry name" value="NAD_binding_10"/>
    <property type="match status" value="1"/>
</dbReference>
<name>A0A9X2VL63_9PSEU</name>
<accession>A0A9X2VL63</accession>
<evidence type="ECO:0000313" key="4">
    <source>
        <dbReference type="Proteomes" id="UP001141259"/>
    </source>
</evidence>
<reference evidence="3" key="1">
    <citation type="submission" date="2022-08" db="EMBL/GenBank/DDBJ databases">
        <authorList>
            <person name="Tistechok S."/>
            <person name="Samborskyy M."/>
            <person name="Roman I."/>
        </authorList>
    </citation>
    <scope>NUCLEOTIDE SEQUENCE</scope>
    <source>
        <strain evidence="3">DSM 103496</strain>
    </source>
</reference>
<dbReference type="Proteomes" id="UP001141259">
    <property type="component" value="Unassembled WGS sequence"/>
</dbReference>
<dbReference type="AlphaFoldDB" id="A0A9X2VL63"/>
<feature type="region of interest" description="Disordered" evidence="1">
    <location>
        <begin position="164"/>
        <end position="188"/>
    </location>
</feature>
<dbReference type="InterPro" id="IPR036291">
    <property type="entry name" value="NAD(P)-bd_dom_sf"/>
</dbReference>
<evidence type="ECO:0000259" key="2">
    <source>
        <dbReference type="Pfam" id="PF13460"/>
    </source>
</evidence>
<organism evidence="3 4">
    <name type="scientific">Umezawaea endophytica</name>
    <dbReference type="NCBI Taxonomy" id="1654476"/>
    <lineage>
        <taxon>Bacteria</taxon>
        <taxon>Bacillati</taxon>
        <taxon>Actinomycetota</taxon>
        <taxon>Actinomycetes</taxon>
        <taxon>Pseudonocardiales</taxon>
        <taxon>Pseudonocardiaceae</taxon>
        <taxon>Umezawaea</taxon>
    </lineage>
</organism>
<dbReference type="Gene3D" id="3.40.50.720">
    <property type="entry name" value="NAD(P)-binding Rossmann-like Domain"/>
    <property type="match status" value="1"/>
</dbReference>
<dbReference type="GO" id="GO:0016646">
    <property type="term" value="F:oxidoreductase activity, acting on the CH-NH group of donors, NAD or NADP as acceptor"/>
    <property type="evidence" value="ECO:0007669"/>
    <property type="project" value="TreeGrafter"/>
</dbReference>
<sequence length="236" mass="24913">MSKIVVFGAGGRGGRRSVEEALSRGHRVTAVVRDPAKYADLATSGAVMVAGDVTDADAVAVVAEGHDAAIVSVYRADVPADEFYGACAKAMLAGLGKAGVGRMVVLGIGTLLETAPGVRFMDQPGLPPPFRPFNLGRAVELEVLRTTESDVDWVVVAAPPTPLDDEAPRTGRYRTTGNELLPYDDGDGPTFDYPYDDRGPRFTFSDLAVALVDEADNPAHHRELVGVTHPDARGKA</sequence>
<dbReference type="PANTHER" id="PTHR43355:SF2">
    <property type="entry name" value="FLAVIN REDUCTASE (NADPH)"/>
    <property type="match status" value="1"/>
</dbReference>